<accession>A0A848LX65</accession>
<proteinExistence type="predicted"/>
<comment type="caution">
    <text evidence="1">The sequence shown here is derived from an EMBL/GenBank/DDBJ whole genome shotgun (WGS) entry which is preliminary data.</text>
</comment>
<evidence type="ECO:0000313" key="2">
    <source>
        <dbReference type="Proteomes" id="UP000518300"/>
    </source>
</evidence>
<reference evidence="1 2" key="1">
    <citation type="submission" date="2020-04" db="EMBL/GenBank/DDBJ databases">
        <title>Draft genome of Pyxidicoccus fallax type strain.</title>
        <authorList>
            <person name="Whitworth D.E."/>
        </authorList>
    </citation>
    <scope>NUCLEOTIDE SEQUENCE [LARGE SCALE GENOMIC DNA]</scope>
    <source>
        <strain evidence="1 2">DSM 14698</strain>
    </source>
</reference>
<organism evidence="1 2">
    <name type="scientific">Pyxidicoccus fallax</name>
    <dbReference type="NCBI Taxonomy" id="394095"/>
    <lineage>
        <taxon>Bacteria</taxon>
        <taxon>Pseudomonadati</taxon>
        <taxon>Myxococcota</taxon>
        <taxon>Myxococcia</taxon>
        <taxon>Myxococcales</taxon>
        <taxon>Cystobacterineae</taxon>
        <taxon>Myxococcaceae</taxon>
        <taxon>Pyxidicoccus</taxon>
    </lineage>
</organism>
<dbReference type="AlphaFoldDB" id="A0A848LX65"/>
<name>A0A848LX65_9BACT</name>
<keyword evidence="2" id="KW-1185">Reference proteome</keyword>
<gene>
    <name evidence="1" type="ORF">HG543_47110</name>
</gene>
<dbReference type="RefSeq" id="WP_169351522.1">
    <property type="nucleotide sequence ID" value="NZ_JABBJJ010000415.1"/>
</dbReference>
<dbReference type="EMBL" id="JABBJJ010000415">
    <property type="protein sequence ID" value="NMO22376.1"/>
    <property type="molecule type" value="Genomic_DNA"/>
</dbReference>
<sequence>MNAPVRSALQAAQAAINGACSKGPKTAEGKSASSLNSLRHGLSANNLLLPGEDAQAYEHHLDRHFTTFAPTTLPEAVIVAQLGDLSWKMERLTKLENGRLLARLDEELEKTDAFGLVTSTRRALEALSGLVAALDARRTAPKEPELTEALLRGLEGTLTLLREVPGLPEAVIHPLSLAVEEARDTRQDGRLEQTAYEHLGDMAKLARGALTAKLAQEEAALDPVREQLAAEVLLLEDKDLRKLERHRRLLESSMSRQLGLLSQIRVQVAASKPEVQAEARELRVKLRLVR</sequence>
<evidence type="ECO:0000313" key="1">
    <source>
        <dbReference type="EMBL" id="NMO22376.1"/>
    </source>
</evidence>
<protein>
    <submittedName>
        <fullName evidence="1">Uncharacterized protein</fullName>
    </submittedName>
</protein>
<dbReference type="Proteomes" id="UP000518300">
    <property type="component" value="Unassembled WGS sequence"/>
</dbReference>